<comment type="caution">
    <text evidence="1">The sequence shown here is derived from an EMBL/GenBank/DDBJ whole genome shotgun (WGS) entry which is preliminary data.</text>
</comment>
<keyword evidence="2" id="KW-1185">Reference proteome</keyword>
<dbReference type="InterPro" id="IPR008775">
    <property type="entry name" value="Phytyl_CoA_dOase-like"/>
</dbReference>
<dbReference type="InterPro" id="IPR047128">
    <property type="entry name" value="PhyH"/>
</dbReference>
<dbReference type="PANTHER" id="PTHR21308:SF8">
    <property type="entry name" value="PHYTANOYL-COA DIOXYGENASE FAMILY PROTEIN (AFU_ORTHOLOGUE AFUA_2G09620)"/>
    <property type="match status" value="1"/>
</dbReference>
<dbReference type="RefSeq" id="WP_314207743.1">
    <property type="nucleotide sequence ID" value="NZ_JAVTLL010000053.1"/>
</dbReference>
<accession>A0ABU3M7S6</accession>
<gene>
    <name evidence="1" type="ORF">RQC66_43300</name>
</gene>
<proteinExistence type="predicted"/>
<dbReference type="Pfam" id="PF05721">
    <property type="entry name" value="PhyH"/>
    <property type="match status" value="1"/>
</dbReference>
<dbReference type="EMBL" id="JAVTLL010000053">
    <property type="protein sequence ID" value="MDT7847559.1"/>
    <property type="molecule type" value="Genomic_DNA"/>
</dbReference>
<dbReference type="GO" id="GO:0051213">
    <property type="term" value="F:dioxygenase activity"/>
    <property type="evidence" value="ECO:0007669"/>
    <property type="project" value="UniProtKB-KW"/>
</dbReference>
<sequence length="392" mass="43123">MSSPATAKRTWLTEADCDLGALRSLVEQKTDLGAYPSAAGVQQNVLLYESDRLRALAETVEGRRRVQAELIRALLDGPGVVVLKGAFPNEAVVDGASDAFHALIEEERASGRARGDHFAEPGANDRVWNALDKVAVRTPEVFADYYANDVLELVSEAWLGPAYQVTSQVNVVNPGGAAQSVHRDYHLGFLSQERAAAYPAHVHRLSPVLTLQGAVAHCDMPVESGPTLYLPHSQKYEPGFLAWRLPRFVEYFDGHHVQLPLDKGDAVFFNPALFHAAGHNRSTGIRRMANLLQISSAFGRAMETVDREAMANALFPVLLRRKTEGASDDWLRRVVAATAEGYPFPTDLDLDPPVDGLAPPSQADTLWQAVTEEWTSERLRKELRAAATRRRN</sequence>
<reference evidence="2" key="1">
    <citation type="submission" date="2023-07" db="EMBL/GenBank/DDBJ databases">
        <title>Draft genome sequence of the endophytic actinobacterium Streptomyces justiciae WPN32, a potential antibiotic producer.</title>
        <authorList>
            <person name="Yasawong M."/>
            <person name="Pana W."/>
            <person name="Ganta P."/>
            <person name="Santapan N."/>
            <person name="Songngamsuk T."/>
            <person name="Phatcharaharikarn M."/>
            <person name="Kerdtoob S."/>
            <person name="Nantapong N."/>
        </authorList>
    </citation>
    <scope>NUCLEOTIDE SEQUENCE [LARGE SCALE GENOMIC DNA]</scope>
    <source>
        <strain evidence="2">WPN32</strain>
    </source>
</reference>
<keyword evidence="1" id="KW-0560">Oxidoreductase</keyword>
<dbReference type="Gene3D" id="2.60.120.620">
    <property type="entry name" value="q2cbj1_9rhob like domain"/>
    <property type="match status" value="1"/>
</dbReference>
<keyword evidence="1" id="KW-0223">Dioxygenase</keyword>
<dbReference type="SUPFAM" id="SSF51197">
    <property type="entry name" value="Clavaminate synthase-like"/>
    <property type="match status" value="1"/>
</dbReference>
<dbReference type="PANTHER" id="PTHR21308">
    <property type="entry name" value="PHYTANOYL-COA ALPHA-HYDROXYLASE"/>
    <property type="match status" value="1"/>
</dbReference>
<evidence type="ECO:0000313" key="1">
    <source>
        <dbReference type="EMBL" id="MDT7847559.1"/>
    </source>
</evidence>
<protein>
    <submittedName>
        <fullName evidence="1">Phytanoyl-CoA dioxygenase family protein</fullName>
    </submittedName>
</protein>
<organism evidence="1 2">
    <name type="scientific">Streptomyces justiciae</name>
    <dbReference type="NCBI Taxonomy" id="2780140"/>
    <lineage>
        <taxon>Bacteria</taxon>
        <taxon>Bacillati</taxon>
        <taxon>Actinomycetota</taxon>
        <taxon>Actinomycetes</taxon>
        <taxon>Kitasatosporales</taxon>
        <taxon>Streptomycetaceae</taxon>
        <taxon>Streptomyces</taxon>
    </lineage>
</organism>
<dbReference type="Proteomes" id="UP001257948">
    <property type="component" value="Unassembled WGS sequence"/>
</dbReference>
<evidence type="ECO:0000313" key="2">
    <source>
        <dbReference type="Proteomes" id="UP001257948"/>
    </source>
</evidence>
<name>A0ABU3M7S6_9ACTN</name>